<evidence type="ECO:0000313" key="2">
    <source>
        <dbReference type="EMBL" id="EPX84214.1"/>
    </source>
</evidence>
<dbReference type="PATRIC" id="fig|1123069.3.peg.2405"/>
<dbReference type="Proteomes" id="UP000015346">
    <property type="component" value="Unassembled WGS sequence"/>
</dbReference>
<dbReference type="GO" id="GO:0000155">
    <property type="term" value="F:phosphorelay sensor kinase activity"/>
    <property type="evidence" value="ECO:0007669"/>
    <property type="project" value="InterPro"/>
</dbReference>
<dbReference type="CDD" id="cd01918">
    <property type="entry name" value="HprK_C"/>
    <property type="match status" value="1"/>
</dbReference>
<keyword evidence="3" id="KW-1185">Reference proteome</keyword>
<proteinExistence type="predicted"/>
<dbReference type="InterPro" id="IPR027417">
    <property type="entry name" value="P-loop_NTPase"/>
</dbReference>
<comment type="caution">
    <text evidence="2">The sequence shown here is derived from an EMBL/GenBank/DDBJ whole genome shotgun (WGS) entry which is preliminary data.</text>
</comment>
<dbReference type="RefSeq" id="WP_021098506.1">
    <property type="nucleotide sequence ID" value="NZ_KE557322.1"/>
</dbReference>
<gene>
    <name evidence="2" type="ORF">ruthe_02426</name>
</gene>
<dbReference type="EMBL" id="AOLV01000028">
    <property type="protein sequence ID" value="EPX84214.1"/>
    <property type="molecule type" value="Genomic_DNA"/>
</dbReference>
<dbReference type="SUPFAM" id="SSF53795">
    <property type="entry name" value="PEP carboxykinase-like"/>
    <property type="match status" value="1"/>
</dbReference>
<feature type="domain" description="HPr kinase/phosphorylase C-terminal" evidence="1">
    <location>
        <begin position="5"/>
        <end position="80"/>
    </location>
</feature>
<sequence length="147" mass="15906">MEASAPLHASCIAWEDRGLLILGPSGSGKSALALEMMAWGCTLVADDRVILRRKGRQVMASAPPPIRGLIEARGIGLLEAEAREEVPLAVLLDLGTAEKDRLPPWRERELLGVALPCLHKPASGPIAPALLQYLKFHRREPASPRIP</sequence>
<dbReference type="Pfam" id="PF07475">
    <property type="entry name" value="Hpr_kinase_C"/>
    <property type="match status" value="1"/>
</dbReference>
<keyword evidence="2" id="KW-0418">Kinase</keyword>
<dbReference type="GO" id="GO:0006109">
    <property type="term" value="P:regulation of carbohydrate metabolic process"/>
    <property type="evidence" value="ECO:0007669"/>
    <property type="project" value="InterPro"/>
</dbReference>
<dbReference type="EC" id="2.7.4.-" evidence="2"/>
<name>S9SDA8_9RHOB</name>
<dbReference type="EC" id="2.7.1.-" evidence="2"/>
<dbReference type="GO" id="GO:0005524">
    <property type="term" value="F:ATP binding"/>
    <property type="evidence" value="ECO:0007669"/>
    <property type="project" value="InterPro"/>
</dbReference>
<dbReference type="InterPro" id="IPR011104">
    <property type="entry name" value="Hpr_kin/Pase_C"/>
</dbReference>
<evidence type="ECO:0000313" key="3">
    <source>
        <dbReference type="Proteomes" id="UP000015346"/>
    </source>
</evidence>
<dbReference type="OrthoDB" id="8326226at2"/>
<protein>
    <submittedName>
        <fullName evidence="2">Hpr(Ser) kinase/phosphatase</fullName>
        <ecNumber evidence="2">2.7.1.-</ecNumber>
        <ecNumber evidence="2">2.7.11.-</ecNumber>
        <ecNumber evidence="2">2.7.4.-</ecNumber>
    </submittedName>
</protein>
<dbReference type="STRING" id="1123069.ruthe_02426"/>
<accession>S9SDA8</accession>
<dbReference type="HOGENOM" id="CLU_052030_2_0_5"/>
<organism evidence="2 3">
    <name type="scientific">Rubellimicrobium thermophilum DSM 16684</name>
    <dbReference type="NCBI Taxonomy" id="1123069"/>
    <lineage>
        <taxon>Bacteria</taxon>
        <taxon>Pseudomonadati</taxon>
        <taxon>Pseudomonadota</taxon>
        <taxon>Alphaproteobacteria</taxon>
        <taxon>Rhodobacterales</taxon>
        <taxon>Roseobacteraceae</taxon>
        <taxon>Rubellimicrobium</taxon>
    </lineage>
</organism>
<reference evidence="2 3" key="1">
    <citation type="journal article" date="2013" name="Stand. Genomic Sci.">
        <title>Genome sequence of the reddish-pigmented Rubellimicrobium thermophilum type strain (DSM 16684(T)), a member of the Roseobacter clade.</title>
        <authorList>
            <person name="Fiebig A."/>
            <person name="Riedel T."/>
            <person name="Gronow S."/>
            <person name="Petersen J."/>
            <person name="Klenk H.P."/>
            <person name="Goker M."/>
        </authorList>
    </citation>
    <scope>NUCLEOTIDE SEQUENCE [LARGE SCALE GENOMIC DNA]</scope>
    <source>
        <strain evidence="2 3">DSM 16684</strain>
    </source>
</reference>
<dbReference type="Gene3D" id="3.40.50.300">
    <property type="entry name" value="P-loop containing nucleotide triphosphate hydrolases"/>
    <property type="match status" value="1"/>
</dbReference>
<evidence type="ECO:0000259" key="1">
    <source>
        <dbReference type="Pfam" id="PF07475"/>
    </source>
</evidence>
<keyword evidence="2" id="KW-0808">Transferase</keyword>
<dbReference type="EC" id="2.7.11.-" evidence="2"/>
<dbReference type="AlphaFoldDB" id="S9SDA8"/>